<reference evidence="1 2" key="2">
    <citation type="journal article" date="2011" name="ISME J.">
        <title>RNA-seq reveals cooperative metabolic interactions between two termite-gut spirochete species in co-culture.</title>
        <authorList>
            <person name="Rosenthal A.Z."/>
            <person name="Matson E.G."/>
            <person name="Eldar A."/>
            <person name="Leadbetter J.R."/>
        </authorList>
    </citation>
    <scope>NUCLEOTIDE SEQUENCE [LARGE SCALE GENOMIC DNA]</scope>
    <source>
        <strain evidence="2">ATCC BAA-888 / DSM 13862 / ZAS-9</strain>
    </source>
</reference>
<organism evidence="1 2">
    <name type="scientific">Leadbettera azotonutricia (strain ATCC BAA-888 / DSM 13862 / ZAS-9)</name>
    <name type="common">Treponema azotonutricium</name>
    <dbReference type="NCBI Taxonomy" id="545695"/>
    <lineage>
        <taxon>Bacteria</taxon>
        <taxon>Pseudomonadati</taxon>
        <taxon>Spirochaetota</taxon>
        <taxon>Spirochaetia</taxon>
        <taxon>Spirochaetales</taxon>
        <taxon>Breznakiellaceae</taxon>
        <taxon>Leadbettera</taxon>
    </lineage>
</organism>
<sequence length="201" mass="22696">MTDINKVIEEVWHQDALAAAMPFESWERLTGESAAAFAAFCAFRDYGPERNIRKAVEGQFRKAELPTEFSPEAKTPPCNYNALIAKKYRVWRGWAAAFKWRERAADYDGYVDKLKQAELRKTIEEQGKVHRAITGKMLRVVEKKLDLMDPAELGQGAVTEWVSTAIRAEREAAGLTTGKEKPEGQVDKNGQITFLPDFEGL</sequence>
<dbReference type="AlphaFoldDB" id="F5Y7K7"/>
<dbReference type="Proteomes" id="UP000009222">
    <property type="component" value="Chromosome"/>
</dbReference>
<dbReference type="HOGENOM" id="CLU_1359907_0_0_12"/>
<dbReference type="OrthoDB" id="359553at2"/>
<proteinExistence type="predicted"/>
<dbReference type="KEGG" id="taz:TREAZ_1071"/>
<protein>
    <recommendedName>
        <fullName evidence="3">Replication protein</fullName>
    </recommendedName>
</protein>
<evidence type="ECO:0000313" key="1">
    <source>
        <dbReference type="EMBL" id="AEF83272.1"/>
    </source>
</evidence>
<keyword evidence="2" id="KW-1185">Reference proteome</keyword>
<accession>F5Y7K7</accession>
<evidence type="ECO:0008006" key="3">
    <source>
        <dbReference type="Google" id="ProtNLM"/>
    </source>
</evidence>
<dbReference type="InParanoid" id="F5Y7K7"/>
<reference evidence="2" key="1">
    <citation type="submission" date="2009-12" db="EMBL/GenBank/DDBJ databases">
        <title>Complete sequence of Treponema azotonutricium strain ZAS-9.</title>
        <authorList>
            <person name="Tetu S.G."/>
            <person name="Matson E."/>
            <person name="Ren Q."/>
            <person name="Seshadri R."/>
            <person name="Elbourne L."/>
            <person name="Hassan K.A."/>
            <person name="Durkin A."/>
            <person name="Radune D."/>
            <person name="Mohamoud Y."/>
            <person name="Shay R."/>
            <person name="Jin S."/>
            <person name="Zhang X."/>
            <person name="Lucey K."/>
            <person name="Ballor N.R."/>
            <person name="Ottesen E."/>
            <person name="Rosenthal R."/>
            <person name="Allen A."/>
            <person name="Leadbetter J.R."/>
            <person name="Paulsen I.T."/>
        </authorList>
    </citation>
    <scope>NUCLEOTIDE SEQUENCE [LARGE SCALE GENOMIC DNA]</scope>
    <source>
        <strain evidence="2">ATCC BAA-888 / DSM 13862 / ZAS-9</strain>
    </source>
</reference>
<gene>
    <name evidence="1" type="ordered locus">TREAZ_1071</name>
</gene>
<dbReference type="EMBL" id="CP001841">
    <property type="protein sequence ID" value="AEF83272.1"/>
    <property type="molecule type" value="Genomic_DNA"/>
</dbReference>
<dbReference type="STRING" id="545695.TREAZ_1071"/>
<evidence type="ECO:0000313" key="2">
    <source>
        <dbReference type="Proteomes" id="UP000009222"/>
    </source>
</evidence>
<dbReference type="eggNOG" id="ENOG5033F6Y">
    <property type="taxonomic scope" value="Bacteria"/>
</dbReference>
<name>F5Y7K7_LEAAZ</name>